<dbReference type="KEGG" id="zmk:HG535_0E02530"/>
<accession>A0A7H9B5D1</accession>
<reference evidence="1 2" key="1">
    <citation type="submission" date="2020-07" db="EMBL/GenBank/DDBJ databases">
        <title>The yeast mating-type switching endonuclease HO is a domesticated member of an unorthodox homing genetic element family.</title>
        <authorList>
            <person name="Coughlan A.Y."/>
            <person name="Lombardi L."/>
            <person name="Braun-Galleani S."/>
            <person name="Martos A.R."/>
            <person name="Galeote V."/>
            <person name="Bigey F."/>
            <person name="Dequin S."/>
            <person name="Byrne K.P."/>
            <person name="Wolfe K.H."/>
        </authorList>
    </citation>
    <scope>NUCLEOTIDE SEQUENCE [LARGE SCALE GENOMIC DNA]</scope>
    <source>
        <strain evidence="1 2">NRRL Y-6702</strain>
    </source>
</reference>
<proteinExistence type="predicted"/>
<evidence type="ECO:0000313" key="2">
    <source>
        <dbReference type="Proteomes" id="UP000509704"/>
    </source>
</evidence>
<dbReference type="GeneID" id="59236911"/>
<organism evidence="1 2">
    <name type="scientific">Zygotorulaspora mrakii</name>
    <name type="common">Zygosaccharomyces mrakii</name>
    <dbReference type="NCBI Taxonomy" id="42260"/>
    <lineage>
        <taxon>Eukaryota</taxon>
        <taxon>Fungi</taxon>
        <taxon>Dikarya</taxon>
        <taxon>Ascomycota</taxon>
        <taxon>Saccharomycotina</taxon>
        <taxon>Saccharomycetes</taxon>
        <taxon>Saccharomycetales</taxon>
        <taxon>Saccharomycetaceae</taxon>
        <taxon>Zygotorulaspora</taxon>
    </lineage>
</organism>
<name>A0A7H9B5D1_ZYGMR</name>
<sequence>MELHNNYYLAGPSEQLKPQQLSRNVFFGPFNVLSRHKFLHDNQIKFFICIGIPTQRLVNLTSNSDDALMINFDSSLNTTSVPVTTDIANYQNHNSLLLRTVIDKILMESSPSFLPQESNRCLTPQPENCVFERPFIDSLQGIYQNGSVFTEDVTGSERFKIFNDLLTVFQMVNPNASTFIFSQNGNDEELTSFLMSQVLVRNTYIKLNESYKFVKSLRPTINDIKDEQTFWLHGLMDFYESIRKNSGNCEQSPGTQKFRKRIDSMDESDIKVGNSGNTVARCKRSKQGH</sequence>
<keyword evidence="2" id="KW-1185">Reference proteome</keyword>
<dbReference type="AlphaFoldDB" id="A0A7H9B5D1"/>
<gene>
    <name evidence="1" type="ORF">HG535_0E02530</name>
</gene>
<evidence type="ECO:0000313" key="1">
    <source>
        <dbReference type="EMBL" id="QLG73169.1"/>
    </source>
</evidence>
<dbReference type="Proteomes" id="UP000509704">
    <property type="component" value="Chromosome 5"/>
</dbReference>
<protein>
    <submittedName>
        <fullName evidence="1">Uncharacterized protein</fullName>
    </submittedName>
</protein>
<dbReference type="OrthoDB" id="4069549at2759"/>
<dbReference type="EMBL" id="CP058608">
    <property type="protein sequence ID" value="QLG73169.1"/>
    <property type="molecule type" value="Genomic_DNA"/>
</dbReference>
<dbReference type="RefSeq" id="XP_037144896.1">
    <property type="nucleotide sequence ID" value="XM_037289001.1"/>
</dbReference>